<organism evidence="1">
    <name type="scientific">Aceria tosichella</name>
    <name type="common">wheat curl mite</name>
    <dbReference type="NCBI Taxonomy" id="561515"/>
    <lineage>
        <taxon>Eukaryota</taxon>
        <taxon>Metazoa</taxon>
        <taxon>Ecdysozoa</taxon>
        <taxon>Arthropoda</taxon>
        <taxon>Chelicerata</taxon>
        <taxon>Arachnida</taxon>
        <taxon>Acari</taxon>
        <taxon>Acariformes</taxon>
        <taxon>Trombidiformes</taxon>
        <taxon>Prostigmata</taxon>
        <taxon>Eupodina</taxon>
        <taxon>Eriophyoidea</taxon>
        <taxon>Eriophyidae</taxon>
        <taxon>Eriophyinae</taxon>
        <taxon>Aceriini</taxon>
        <taxon>Aceria</taxon>
    </lineage>
</organism>
<sequence length="340" mass="39122">MGKARIITRPTPILRKQMGQMQKLLGAYSKKKTQDLERKQLDEPANVQLEGVPTFLSQTRGVRTLHVTRRQFVLNRHFTEVISDVLANDFKREIDSLGINITSIETRAWNKGVSVFYSSKNPFDSETHKKLRALVVHLKAAITERQLTGRTPQVNFVHDRSLLVDRQLEDALSKVSLEKQDEKRVQPKTTSNQLYISKDLGSHEQKLISNRFIAPNDMDNTIFGLNYPLLYDEVAQKLSRGRGDATRMTVNPNYLAIGKPLFRAPKEERDEIDPATRLMRMQKFIVSQKLKSANLSRVKRMNELIARESAKLELDDTEVDEKLEVDDRTQEAESYWDATK</sequence>
<reference evidence="1" key="1">
    <citation type="submission" date="2018-10" db="EMBL/GenBank/DDBJ databases">
        <title>Transcriptome assembly of Aceria tosichella (Wheat curl mite) Type 2.</title>
        <authorList>
            <person name="Scully E.D."/>
            <person name="Geib S.M."/>
            <person name="Palmer N.A."/>
            <person name="Gupta A.K."/>
            <person name="Sarath G."/>
            <person name="Tatineni S."/>
        </authorList>
    </citation>
    <scope>NUCLEOTIDE SEQUENCE</scope>
    <source>
        <strain evidence="1">LincolnNE</strain>
    </source>
</reference>
<proteinExistence type="predicted"/>
<name>A0A6G1S648_9ACAR</name>
<dbReference type="InterPro" id="IPR023799">
    <property type="entry name" value="RbfA_dom_sf"/>
</dbReference>
<evidence type="ECO:0000313" key="1">
    <source>
        <dbReference type="EMBL" id="MDE45839.1"/>
    </source>
</evidence>
<dbReference type="EMBL" id="GGYP01001068">
    <property type="protein sequence ID" value="MDE45839.1"/>
    <property type="molecule type" value="Transcribed_RNA"/>
</dbReference>
<accession>A0A6G1S648</accession>
<evidence type="ECO:0008006" key="2">
    <source>
        <dbReference type="Google" id="ProtNLM"/>
    </source>
</evidence>
<protein>
    <recommendedName>
        <fullName evidence="2">Ribosome-binding factor A, mitochondrial</fullName>
    </recommendedName>
</protein>
<dbReference type="AlphaFoldDB" id="A0A6G1S648"/>
<dbReference type="InterPro" id="IPR015946">
    <property type="entry name" value="KH_dom-like_a/b"/>
</dbReference>
<dbReference type="SUPFAM" id="SSF89919">
    <property type="entry name" value="Ribosome-binding factor A, RbfA"/>
    <property type="match status" value="1"/>
</dbReference>
<dbReference type="Gene3D" id="3.30.300.20">
    <property type="match status" value="1"/>
</dbReference>
<gene>
    <name evidence="1" type="ORF">g.19062</name>
</gene>